<dbReference type="EMBL" id="JARKIF010000173">
    <property type="protein sequence ID" value="KAJ7603163.1"/>
    <property type="molecule type" value="Genomic_DNA"/>
</dbReference>
<dbReference type="AlphaFoldDB" id="A0AAD7AXR7"/>
<feature type="region of interest" description="Disordered" evidence="1">
    <location>
        <begin position="1"/>
        <end position="30"/>
    </location>
</feature>
<evidence type="ECO:0000313" key="3">
    <source>
        <dbReference type="Proteomes" id="UP001221142"/>
    </source>
</evidence>
<comment type="caution">
    <text evidence="2">The sequence shown here is derived from an EMBL/GenBank/DDBJ whole genome shotgun (WGS) entry which is preliminary data.</text>
</comment>
<proteinExistence type="predicted"/>
<reference evidence="2" key="1">
    <citation type="submission" date="2023-03" db="EMBL/GenBank/DDBJ databases">
        <title>Massive genome expansion in bonnet fungi (Mycena s.s.) driven by repeated elements and novel gene families across ecological guilds.</title>
        <authorList>
            <consortium name="Lawrence Berkeley National Laboratory"/>
            <person name="Harder C.B."/>
            <person name="Miyauchi S."/>
            <person name="Viragh M."/>
            <person name="Kuo A."/>
            <person name="Thoen E."/>
            <person name="Andreopoulos B."/>
            <person name="Lu D."/>
            <person name="Skrede I."/>
            <person name="Drula E."/>
            <person name="Henrissat B."/>
            <person name="Morin E."/>
            <person name="Kohler A."/>
            <person name="Barry K."/>
            <person name="LaButti K."/>
            <person name="Morin E."/>
            <person name="Salamov A."/>
            <person name="Lipzen A."/>
            <person name="Mereny Z."/>
            <person name="Hegedus B."/>
            <person name="Baldrian P."/>
            <person name="Stursova M."/>
            <person name="Weitz H."/>
            <person name="Taylor A."/>
            <person name="Grigoriev I.V."/>
            <person name="Nagy L.G."/>
            <person name="Martin F."/>
            <person name="Kauserud H."/>
        </authorList>
    </citation>
    <scope>NUCLEOTIDE SEQUENCE</scope>
    <source>
        <strain evidence="2">9284</strain>
    </source>
</reference>
<evidence type="ECO:0000313" key="2">
    <source>
        <dbReference type="EMBL" id="KAJ7603163.1"/>
    </source>
</evidence>
<organism evidence="2 3">
    <name type="scientific">Roridomyces roridus</name>
    <dbReference type="NCBI Taxonomy" id="1738132"/>
    <lineage>
        <taxon>Eukaryota</taxon>
        <taxon>Fungi</taxon>
        <taxon>Dikarya</taxon>
        <taxon>Basidiomycota</taxon>
        <taxon>Agaricomycotina</taxon>
        <taxon>Agaricomycetes</taxon>
        <taxon>Agaricomycetidae</taxon>
        <taxon>Agaricales</taxon>
        <taxon>Marasmiineae</taxon>
        <taxon>Mycenaceae</taxon>
        <taxon>Roridomyces</taxon>
    </lineage>
</organism>
<evidence type="ECO:0008006" key="4">
    <source>
        <dbReference type="Google" id="ProtNLM"/>
    </source>
</evidence>
<dbReference type="Proteomes" id="UP001221142">
    <property type="component" value="Unassembled WGS sequence"/>
</dbReference>
<evidence type="ECO:0000256" key="1">
    <source>
        <dbReference type="SAM" id="MobiDB-lite"/>
    </source>
</evidence>
<protein>
    <recommendedName>
        <fullName evidence="4">Reverse transcriptase domain-containing protein</fullName>
    </recommendedName>
</protein>
<feature type="non-terminal residue" evidence="2">
    <location>
        <position position="1"/>
    </location>
</feature>
<name>A0AAD7AXR7_9AGAR</name>
<gene>
    <name evidence="2" type="ORF">FB45DRAFT_772650</name>
</gene>
<feature type="compositionally biased region" description="Basic and acidic residues" evidence="1">
    <location>
        <begin position="16"/>
        <end position="27"/>
    </location>
</feature>
<accession>A0AAD7AXR7</accession>
<sequence length="273" mass="31625">MEKVTANLPKIGGAEETLRPKREEYPRAHRGRARFAAIRAKNRKKVLDPPSLAAFWNTIRSFADPKPEASTVTAGGLKRVFQQRVNPPEILPPQFDEWQHRINEAIAKLLPPHTTDPTAEGFFSRKWSEKDIEELNDYLRKSHSRNSAEGEDATSYQELMEVPPDEMAHLYNDFRLVVMESQFLKGLTILSHWRFRDWGNKYLKIPPWQNGFRQGYRTNNNPFILRCLKEWARAHGKTIYISFVDFSNAFPSTDQPTLWLKLTRMGVGGPLFD</sequence>
<keyword evidence="3" id="KW-1185">Reference proteome</keyword>